<dbReference type="InterPro" id="IPR057725">
    <property type="entry name" value="Ams2-SPT21_N"/>
</dbReference>
<dbReference type="OMA" id="NANESCD"/>
<organism evidence="4 5">
    <name type="scientific">Dacryopinax primogenitus (strain DJM 731)</name>
    <name type="common">Brown rot fungus</name>
    <dbReference type="NCBI Taxonomy" id="1858805"/>
    <lineage>
        <taxon>Eukaryota</taxon>
        <taxon>Fungi</taxon>
        <taxon>Dikarya</taxon>
        <taxon>Basidiomycota</taxon>
        <taxon>Agaricomycotina</taxon>
        <taxon>Dacrymycetes</taxon>
        <taxon>Dacrymycetales</taxon>
        <taxon>Dacrymycetaceae</taxon>
        <taxon>Dacryopinax</taxon>
    </lineage>
</organism>
<feature type="compositionally biased region" description="Low complexity" evidence="2">
    <location>
        <begin position="331"/>
        <end position="350"/>
    </location>
</feature>
<dbReference type="RefSeq" id="XP_040623752.1">
    <property type="nucleotide sequence ID" value="XM_040770842.1"/>
</dbReference>
<protein>
    <recommendedName>
        <fullName evidence="3">GATA-type domain-containing protein</fullName>
    </recommendedName>
</protein>
<dbReference type="EMBL" id="JH795879">
    <property type="protein sequence ID" value="EJT96854.1"/>
    <property type="molecule type" value="Genomic_DNA"/>
</dbReference>
<sequence length="1041" mass="111094">MSDFTRVKILYTLNSSSQLLLARTRIPSHIIPQQQLSSPFLIVPLSHILSTILHRSPELTADPGRDWSVYALDPRESRRSGGGSIGGGGVMEGRGLLSWVIAGEEEVVGRVGDGGEVEVGLRLQETKAITQQAHHAALAVLTRSPAPGTPNPNSVQPGHTASPFYAHALRPPTSSPLGMTNAYPSPLTSSVPTPELPSVPNVPSTQKPQTKEASRKRPPRQALAPLRTQSLRVQDGPVKQSGSSPVHPPTPLPTIPAAASKLPELHLPLKQDQRGPMIKCEPSPEPSPLVSPKLVPVQERVDAVLGLGLALPRASQPPPAAPSPQPREEQQVPAAPPTSSAVATAAKAASLPQGPIPPEALKNIADLLQKENSQGLLTALAGFLGVVGQSPDAKQPETAASGRTKSLPPAGKEQKQSTQTGGKKKKDETKERENKENYRPAQPALVMSKDGPCSNCGRVVTTVWRRPKGVEESDAAGQLLCNACGIYQKNNAMPRPRRMWGDPEGLPKGRKRKHAPSSASAPLLGSACAVSGHAMPGDSSLHPSSDPAGPSNGVLIHVQGDGRKRRKRTMIYDPEMARVEREGYFGRAVKAVQEEEERKKASQLVDDVARALGGLNDLAEGQDLMPGSEMEVEGMIDGREGVLRELERRTQKERERVVIELDDDGEIVTPSATETPLPATQKSANTDNTSTSIGEEQELDAEPRSPKSVRMQDPEPAPETPYIGALPEGGSLFTPASALRSSSSLALVGHSSSSIPDAPTSPSPNPSQQRACCIPTLRLPPQLRLPVEEGESPLVPPSSPPGVGQRFDFSGLPPSSPVLLMDKEDEDVDELDLTPPGDAMEGPGEEELQRQEQGQQGQEQGEEETRSSVIDRADADDLARFLQGEMSSEAIEKLFMVSEHRASPVKHTSHVQQEVDYSQLPFNFPLDYGMFGPAGGAESSAVSPAHEVPSMLGHGMGEYSSEATLAVTSVTGMELEMYGDANGGEYDFNKEFGEVMKELGISGGFHNEDAGNVHDPHSMEMSAETLEEIFRTLNGDMGVLV</sequence>
<keyword evidence="1" id="KW-0479">Metal-binding</keyword>
<evidence type="ECO:0000256" key="2">
    <source>
        <dbReference type="SAM" id="MobiDB-lite"/>
    </source>
</evidence>
<keyword evidence="1" id="KW-0862">Zinc</keyword>
<dbReference type="Gene3D" id="3.30.50.10">
    <property type="entry name" value="Erythroid Transcription Factor GATA-1, subunit A"/>
    <property type="match status" value="1"/>
</dbReference>
<dbReference type="CDD" id="cd00202">
    <property type="entry name" value="ZnF_GATA"/>
    <property type="match status" value="1"/>
</dbReference>
<dbReference type="GO" id="GO:0008270">
    <property type="term" value="F:zinc ion binding"/>
    <property type="evidence" value="ECO:0007669"/>
    <property type="project" value="UniProtKB-KW"/>
</dbReference>
<evidence type="ECO:0000313" key="5">
    <source>
        <dbReference type="Proteomes" id="UP000030653"/>
    </source>
</evidence>
<feature type="compositionally biased region" description="Basic and acidic residues" evidence="2">
    <location>
        <begin position="425"/>
        <end position="438"/>
    </location>
</feature>
<dbReference type="GO" id="GO:0006357">
    <property type="term" value="P:regulation of transcription by RNA polymerase II"/>
    <property type="evidence" value="ECO:0007669"/>
    <property type="project" value="TreeGrafter"/>
</dbReference>
<feature type="region of interest" description="Disordered" evidence="2">
    <location>
        <begin position="389"/>
        <end position="449"/>
    </location>
</feature>
<feature type="compositionally biased region" description="Basic and acidic residues" evidence="2">
    <location>
        <begin position="701"/>
        <end position="713"/>
    </location>
</feature>
<feature type="region of interest" description="Disordered" evidence="2">
    <location>
        <begin position="495"/>
        <end position="551"/>
    </location>
</feature>
<keyword evidence="5" id="KW-1185">Reference proteome</keyword>
<dbReference type="PROSITE" id="PS50114">
    <property type="entry name" value="GATA_ZN_FINGER_2"/>
    <property type="match status" value="1"/>
</dbReference>
<feature type="compositionally biased region" description="Low complexity" evidence="2">
    <location>
        <begin position="736"/>
        <end position="754"/>
    </location>
</feature>
<dbReference type="InterPro" id="IPR000679">
    <property type="entry name" value="Znf_GATA"/>
</dbReference>
<dbReference type="Proteomes" id="UP000030653">
    <property type="component" value="Unassembled WGS sequence"/>
</dbReference>
<dbReference type="SMART" id="SM00401">
    <property type="entry name" value="ZnF_GATA"/>
    <property type="match status" value="1"/>
</dbReference>
<evidence type="ECO:0000313" key="4">
    <source>
        <dbReference type="EMBL" id="EJT96854.1"/>
    </source>
</evidence>
<reference evidence="4 5" key="1">
    <citation type="journal article" date="2012" name="Science">
        <title>The Paleozoic origin of enzymatic lignin decomposition reconstructed from 31 fungal genomes.</title>
        <authorList>
            <person name="Floudas D."/>
            <person name="Binder M."/>
            <person name="Riley R."/>
            <person name="Barry K."/>
            <person name="Blanchette R.A."/>
            <person name="Henrissat B."/>
            <person name="Martinez A.T."/>
            <person name="Otillar R."/>
            <person name="Spatafora J.W."/>
            <person name="Yadav J.S."/>
            <person name="Aerts A."/>
            <person name="Benoit I."/>
            <person name="Boyd A."/>
            <person name="Carlson A."/>
            <person name="Copeland A."/>
            <person name="Coutinho P.M."/>
            <person name="de Vries R.P."/>
            <person name="Ferreira P."/>
            <person name="Findley K."/>
            <person name="Foster B."/>
            <person name="Gaskell J."/>
            <person name="Glotzer D."/>
            <person name="Gorecki P."/>
            <person name="Heitman J."/>
            <person name="Hesse C."/>
            <person name="Hori C."/>
            <person name="Igarashi K."/>
            <person name="Jurgens J.A."/>
            <person name="Kallen N."/>
            <person name="Kersten P."/>
            <person name="Kohler A."/>
            <person name="Kuees U."/>
            <person name="Kumar T.K.A."/>
            <person name="Kuo A."/>
            <person name="LaButti K."/>
            <person name="Larrondo L.F."/>
            <person name="Lindquist E."/>
            <person name="Ling A."/>
            <person name="Lombard V."/>
            <person name="Lucas S."/>
            <person name="Lundell T."/>
            <person name="Martin R."/>
            <person name="McLaughlin D.J."/>
            <person name="Morgenstern I."/>
            <person name="Morin E."/>
            <person name="Murat C."/>
            <person name="Nagy L.G."/>
            <person name="Nolan M."/>
            <person name="Ohm R.A."/>
            <person name="Patyshakuliyeva A."/>
            <person name="Rokas A."/>
            <person name="Ruiz-Duenas F.J."/>
            <person name="Sabat G."/>
            <person name="Salamov A."/>
            <person name="Samejima M."/>
            <person name="Schmutz J."/>
            <person name="Slot J.C."/>
            <person name="St John F."/>
            <person name="Stenlid J."/>
            <person name="Sun H."/>
            <person name="Sun S."/>
            <person name="Syed K."/>
            <person name="Tsang A."/>
            <person name="Wiebenga A."/>
            <person name="Young D."/>
            <person name="Pisabarro A."/>
            <person name="Eastwood D.C."/>
            <person name="Martin F."/>
            <person name="Cullen D."/>
            <person name="Grigoriev I.V."/>
            <person name="Hibbett D.S."/>
        </authorList>
    </citation>
    <scope>NUCLEOTIDE SEQUENCE [LARGE SCALE GENOMIC DNA]</scope>
    <source>
        <strain evidence="4 5">DJM-731 SS1</strain>
    </source>
</reference>
<dbReference type="Pfam" id="PF25823">
    <property type="entry name" value="Ams2-SPT21_N"/>
    <property type="match status" value="1"/>
</dbReference>
<feature type="compositionally biased region" description="Pro residues" evidence="2">
    <location>
        <begin position="315"/>
        <end position="325"/>
    </location>
</feature>
<feature type="compositionally biased region" description="Acidic residues" evidence="2">
    <location>
        <begin position="823"/>
        <end position="832"/>
    </location>
</feature>
<proteinExistence type="predicted"/>
<feature type="compositionally biased region" description="Basic and acidic residues" evidence="2">
    <location>
        <begin position="863"/>
        <end position="872"/>
    </location>
</feature>
<feature type="compositionally biased region" description="Low complexity" evidence="2">
    <location>
        <begin position="775"/>
        <end position="785"/>
    </location>
</feature>
<dbReference type="Pfam" id="PF00320">
    <property type="entry name" value="GATA"/>
    <property type="match status" value="1"/>
</dbReference>
<dbReference type="InterPro" id="IPR042403">
    <property type="entry name" value="Spt21/Ams2"/>
</dbReference>
<dbReference type="GO" id="GO:0043565">
    <property type="term" value="F:sequence-specific DNA binding"/>
    <property type="evidence" value="ECO:0007669"/>
    <property type="project" value="InterPro"/>
</dbReference>
<accession>M5FQA9</accession>
<dbReference type="PANTHER" id="PTHR39147:SF1">
    <property type="entry name" value="PROTEIN SPT21"/>
    <property type="match status" value="1"/>
</dbReference>
<dbReference type="SUPFAM" id="SSF57716">
    <property type="entry name" value="Glucocorticoid receptor-like (DNA-binding domain)"/>
    <property type="match status" value="1"/>
</dbReference>
<dbReference type="GO" id="GO:0000183">
    <property type="term" value="P:rDNA heterochromatin formation"/>
    <property type="evidence" value="ECO:0007669"/>
    <property type="project" value="TreeGrafter"/>
</dbReference>
<feature type="compositionally biased region" description="Polar residues" evidence="2">
    <location>
        <begin position="670"/>
        <end position="694"/>
    </location>
</feature>
<gene>
    <name evidence="4" type="ORF">DACRYDRAFT_119687</name>
</gene>
<feature type="compositionally biased region" description="Low complexity" evidence="2">
    <location>
        <begin position="516"/>
        <end position="527"/>
    </location>
</feature>
<evidence type="ECO:0000256" key="1">
    <source>
        <dbReference type="PROSITE-ProRule" id="PRU00094"/>
    </source>
</evidence>
<dbReference type="AlphaFoldDB" id="M5FQA9"/>
<dbReference type="PANTHER" id="PTHR39147">
    <property type="entry name" value="PROTEIN SPT21"/>
    <property type="match status" value="1"/>
</dbReference>
<keyword evidence="1" id="KW-0863">Zinc-finger</keyword>
<name>M5FQA9_DACPD</name>
<evidence type="ECO:0000259" key="3">
    <source>
        <dbReference type="PROSITE" id="PS50114"/>
    </source>
</evidence>
<feature type="compositionally biased region" description="Polar residues" evidence="2">
    <location>
        <begin position="175"/>
        <end position="192"/>
    </location>
</feature>
<dbReference type="OrthoDB" id="3199820at2759"/>
<feature type="region of interest" description="Disordered" evidence="2">
    <location>
        <begin position="661"/>
        <end position="872"/>
    </location>
</feature>
<feature type="region of interest" description="Disordered" evidence="2">
    <location>
        <begin position="308"/>
        <end position="359"/>
    </location>
</feature>
<dbReference type="GO" id="GO:0030466">
    <property type="term" value="P:silent mating-type cassette heterochromatin formation"/>
    <property type="evidence" value="ECO:0007669"/>
    <property type="project" value="TreeGrafter"/>
</dbReference>
<dbReference type="GeneID" id="63685904"/>
<dbReference type="InterPro" id="IPR013088">
    <property type="entry name" value="Znf_NHR/GATA"/>
</dbReference>
<dbReference type="HOGENOM" id="CLU_292565_0_0_1"/>
<feature type="domain" description="GATA-type" evidence="3">
    <location>
        <begin position="447"/>
        <end position="510"/>
    </location>
</feature>
<feature type="region of interest" description="Disordered" evidence="2">
    <location>
        <begin position="143"/>
        <end position="260"/>
    </location>
</feature>